<dbReference type="AlphaFoldDB" id="A0AA88L5W8"/>
<evidence type="ECO:0000256" key="1">
    <source>
        <dbReference type="ARBA" id="ARBA00004123"/>
    </source>
</evidence>
<dbReference type="InterPro" id="IPR050520">
    <property type="entry name" value="INO80/SWR1_helicase"/>
</dbReference>
<evidence type="ECO:0000256" key="4">
    <source>
        <dbReference type="ARBA" id="ARBA00022840"/>
    </source>
</evidence>
<keyword evidence="2" id="KW-0547">Nucleotide-binding</keyword>
<feature type="region of interest" description="Disordered" evidence="5">
    <location>
        <begin position="165"/>
        <end position="205"/>
    </location>
</feature>
<dbReference type="InterPro" id="IPR032675">
    <property type="entry name" value="LRR_dom_sf"/>
</dbReference>
<dbReference type="GO" id="GO:0016887">
    <property type="term" value="F:ATP hydrolysis activity"/>
    <property type="evidence" value="ECO:0007669"/>
    <property type="project" value="TreeGrafter"/>
</dbReference>
<dbReference type="GO" id="GO:0003677">
    <property type="term" value="F:DNA binding"/>
    <property type="evidence" value="ECO:0007669"/>
    <property type="project" value="UniProtKB-KW"/>
</dbReference>
<dbReference type="GO" id="GO:0006338">
    <property type="term" value="P:chromatin remodeling"/>
    <property type="evidence" value="ECO:0007669"/>
    <property type="project" value="TreeGrafter"/>
</dbReference>
<feature type="region of interest" description="Disordered" evidence="5">
    <location>
        <begin position="98"/>
        <end position="136"/>
    </location>
</feature>
<dbReference type="Gene3D" id="3.80.10.10">
    <property type="entry name" value="Ribonuclease Inhibitor"/>
    <property type="match status" value="1"/>
</dbReference>
<proteinExistence type="predicted"/>
<protein>
    <submittedName>
        <fullName evidence="6">Uncharacterized protein</fullName>
    </submittedName>
</protein>
<dbReference type="GO" id="GO:0004386">
    <property type="term" value="F:helicase activity"/>
    <property type="evidence" value="ECO:0007669"/>
    <property type="project" value="UniProtKB-KW"/>
</dbReference>
<dbReference type="EMBL" id="JAVRJZ010000008">
    <property type="protein sequence ID" value="KAK2719713.1"/>
    <property type="molecule type" value="Genomic_DNA"/>
</dbReference>
<comment type="caution">
    <text evidence="6">The sequence shown here is derived from an EMBL/GenBank/DDBJ whole genome shotgun (WGS) entry which is preliminary data.</text>
</comment>
<evidence type="ECO:0000256" key="3">
    <source>
        <dbReference type="ARBA" id="ARBA00022806"/>
    </source>
</evidence>
<evidence type="ECO:0000256" key="5">
    <source>
        <dbReference type="SAM" id="MobiDB-lite"/>
    </source>
</evidence>
<keyword evidence="3" id="KW-0347">Helicase</keyword>
<evidence type="ECO:0000313" key="7">
    <source>
        <dbReference type="Proteomes" id="UP001187531"/>
    </source>
</evidence>
<gene>
    <name evidence="6" type="ORF">QYM36_005259</name>
</gene>
<sequence length="891" mass="101152">MAGLTVSTRPSVLTPEQLAERAKHEAVIIQRIVERKIASFVAREVRQFWKNVEKVSEYKQNLLLEEKQKKMLNHPLNLIVQQTEEFSSPLAETMKGIVQETPPSSKRESDIEFEPEDGPTDDKETTDKEEKDMNISSVAEEIDYLENESEMPLKDLLNSLPPGYLDHKIETPVDSGSDIEADESSDDDESTLDEQEENDPVVDLKDEIEELEAEQHLPIEDLLKKYSDINSDEYQKADISALISADESEPEMSDSDSESKLVEGLINETPETEIESKDVGLEAMLGINDTDDSAKERRNKLSEALELPEDFQPKGNTLAFDENQAHMMNKSRPQNSDARFCLQALSQYGSLQTSNPLSWNKNCVTCEFHSKFRIPSLESLSLRVLIESEDISSLESLLEHISSLDLPVEFYEKLMQHVLVKNHSVKNLLKIWPSKSISLTSVFRDHRLQCFSSINFATNLLSSFINLILEKESILVNILDIRGVVLNIVDIFSFLKKISDIRAEDSDLIYQISLDLSLKRSELGILISEEYMNLNAILCSDSASKLQLNLCHLKLDESFNDIFIGSDIVYQTPSFRVTEDTYIPIGVKYYTGRDIVFNSHGVAHRERASLSKCLSANVLESVIIQTQNLSTMTNILDELKLQKFHNLKAVSIAKSCIDFNSCPVTADLFGRWIASLPCLQLLDLSSNKLRGYLNSWISNLKSGLLYLNLSECELTYDDLIHLSESIHSKSIIALEVSWVNFHINRSTYQEVNLADFVAAFQAQIVRLKLMGIDKMSAENLMNFSIVLQSCSALCSLWLDCWRFSRKEIIEAVQVLQLCKSLENLVLRVNDHAFNDAVCGVYLHPHHYHNISVPMISMTKENFRTVDETFFLRLAEVHNCCESLCNTDIIRL</sequence>
<organism evidence="6 7">
    <name type="scientific">Artemia franciscana</name>
    <name type="common">Brine shrimp</name>
    <name type="synonym">Artemia sanfranciscana</name>
    <dbReference type="NCBI Taxonomy" id="6661"/>
    <lineage>
        <taxon>Eukaryota</taxon>
        <taxon>Metazoa</taxon>
        <taxon>Ecdysozoa</taxon>
        <taxon>Arthropoda</taxon>
        <taxon>Crustacea</taxon>
        <taxon>Branchiopoda</taxon>
        <taxon>Anostraca</taxon>
        <taxon>Artemiidae</taxon>
        <taxon>Artemia</taxon>
    </lineage>
</organism>
<dbReference type="GO" id="GO:0042393">
    <property type="term" value="F:histone binding"/>
    <property type="evidence" value="ECO:0007669"/>
    <property type="project" value="TreeGrafter"/>
</dbReference>
<comment type="subcellular location">
    <subcellularLocation>
        <location evidence="1">Nucleus</location>
    </subcellularLocation>
</comment>
<feature type="compositionally biased region" description="Basic and acidic residues" evidence="5">
    <location>
        <begin position="120"/>
        <end position="133"/>
    </location>
</feature>
<feature type="compositionally biased region" description="Acidic residues" evidence="5">
    <location>
        <begin position="177"/>
        <end position="205"/>
    </location>
</feature>
<name>A0AA88L5W8_ARTSF</name>
<keyword evidence="3" id="KW-0378">Hydrolase</keyword>
<dbReference type="PANTHER" id="PTHR45685">
    <property type="entry name" value="HELICASE SRCAP-RELATED"/>
    <property type="match status" value="1"/>
</dbReference>
<dbReference type="PANTHER" id="PTHR45685:SF1">
    <property type="entry name" value="HELICASE SRCAP"/>
    <property type="match status" value="1"/>
</dbReference>
<dbReference type="GO" id="GO:0005524">
    <property type="term" value="F:ATP binding"/>
    <property type="evidence" value="ECO:0007669"/>
    <property type="project" value="UniProtKB-KW"/>
</dbReference>
<evidence type="ECO:0000256" key="2">
    <source>
        <dbReference type="ARBA" id="ARBA00022741"/>
    </source>
</evidence>
<accession>A0AA88L5W8</accession>
<evidence type="ECO:0000313" key="6">
    <source>
        <dbReference type="EMBL" id="KAK2719713.1"/>
    </source>
</evidence>
<dbReference type="GO" id="GO:0000812">
    <property type="term" value="C:Swr1 complex"/>
    <property type="evidence" value="ECO:0007669"/>
    <property type="project" value="TreeGrafter"/>
</dbReference>
<reference evidence="6" key="1">
    <citation type="submission" date="2023-07" db="EMBL/GenBank/DDBJ databases">
        <title>Chromosome-level genome assembly of Artemia franciscana.</title>
        <authorList>
            <person name="Jo E."/>
        </authorList>
    </citation>
    <scope>NUCLEOTIDE SEQUENCE</scope>
    <source>
        <tissue evidence="6">Whole body</tissue>
    </source>
</reference>
<dbReference type="SUPFAM" id="SSF52047">
    <property type="entry name" value="RNI-like"/>
    <property type="match status" value="1"/>
</dbReference>
<keyword evidence="7" id="KW-1185">Reference proteome</keyword>
<keyword evidence="4" id="KW-0067">ATP-binding</keyword>
<dbReference type="Proteomes" id="UP001187531">
    <property type="component" value="Unassembled WGS sequence"/>
</dbReference>